<dbReference type="RefSeq" id="WP_254010976.1">
    <property type="nucleotide sequence ID" value="NZ_JAMZMM010000042.1"/>
</dbReference>
<protein>
    <submittedName>
        <fullName evidence="7">MFS transporter</fullName>
    </submittedName>
</protein>
<sequence length="414" mass="42882">MSSCDRRLPLTTTLILIFILFLSTLGDEVALVAFIFKVESASSSGFSISMLLAAQLIPGILLGPISGQLIDRLETTRVLVIALILQGLLLCLLSTTDNIGLLLTGAAVLGSLFAVSGPALFALLPIIVESSKSPLVTPARANTVMECIRGSGSLVGPVLGGILVAQSSTSTALLLDAATFLIAAPVIWFSGIRRRSLEEGKSEKFFDGAMAGIRILWQDSVLRVVLPVLTVIVFTTSLSDVAFIFFVRDPLKGGSIAYGVLVAVWGGGLICGALAGGTPFFERRLELSALAGAATIGVSMLLSGIFPILAVVAAVFVVGGMANGLHNVAVTTLLHKRVSEDLHGRVFAAYGALTDVAIMGGYLAASPFAAESSRTVYLVSGALATGAGILGAAVLATNSKNILIPARFANRKLK</sequence>
<proteinExistence type="predicted"/>
<keyword evidence="3 6" id="KW-0812">Transmembrane</keyword>
<feature type="transmembrane region" description="Helical" evidence="6">
    <location>
        <begin position="287"/>
        <end position="306"/>
    </location>
</feature>
<feature type="transmembrane region" description="Helical" evidence="6">
    <location>
        <begin position="172"/>
        <end position="192"/>
    </location>
</feature>
<dbReference type="InterPro" id="IPR036259">
    <property type="entry name" value="MFS_trans_sf"/>
</dbReference>
<dbReference type="PANTHER" id="PTHR23513">
    <property type="entry name" value="INTEGRAL MEMBRANE EFFLUX PROTEIN-RELATED"/>
    <property type="match status" value="1"/>
</dbReference>
<evidence type="ECO:0000256" key="1">
    <source>
        <dbReference type="ARBA" id="ARBA00004651"/>
    </source>
</evidence>
<evidence type="ECO:0000313" key="7">
    <source>
        <dbReference type="EMBL" id="MCP2728176.1"/>
    </source>
</evidence>
<evidence type="ECO:0000256" key="6">
    <source>
        <dbReference type="SAM" id="Phobius"/>
    </source>
</evidence>
<feature type="transmembrane region" description="Helical" evidence="6">
    <location>
        <begin position="48"/>
        <end position="66"/>
    </location>
</feature>
<feature type="transmembrane region" description="Helical" evidence="6">
    <location>
        <begin position="377"/>
        <end position="397"/>
    </location>
</feature>
<comment type="subcellular location">
    <subcellularLocation>
        <location evidence="1">Cell membrane</location>
        <topology evidence="1">Multi-pass membrane protein</topology>
    </subcellularLocation>
</comment>
<dbReference type="InterPro" id="IPR011701">
    <property type="entry name" value="MFS"/>
</dbReference>
<feature type="transmembrane region" description="Helical" evidence="6">
    <location>
        <begin position="253"/>
        <end position="275"/>
    </location>
</feature>
<evidence type="ECO:0000256" key="3">
    <source>
        <dbReference type="ARBA" id="ARBA00022692"/>
    </source>
</evidence>
<keyword evidence="8" id="KW-1185">Reference proteome</keyword>
<dbReference type="PANTHER" id="PTHR23513:SF18">
    <property type="entry name" value="INTEGRAL MEMBRANE PROTEIN"/>
    <property type="match status" value="1"/>
</dbReference>
<dbReference type="Pfam" id="PF07690">
    <property type="entry name" value="MFS_1"/>
    <property type="match status" value="1"/>
</dbReference>
<evidence type="ECO:0000256" key="5">
    <source>
        <dbReference type="ARBA" id="ARBA00023136"/>
    </source>
</evidence>
<feature type="transmembrane region" description="Helical" evidence="6">
    <location>
        <begin position="101"/>
        <end position="126"/>
    </location>
</feature>
<feature type="transmembrane region" description="Helical" evidence="6">
    <location>
        <begin position="78"/>
        <end position="95"/>
    </location>
</feature>
<comment type="caution">
    <text evidence="7">The sequence shown here is derived from an EMBL/GenBank/DDBJ whole genome shotgun (WGS) entry which is preliminary data.</text>
</comment>
<organism evidence="7 8">
    <name type="scientific">Limnofasciculus baicalensis BBK-W-15</name>
    <dbReference type="NCBI Taxonomy" id="2699891"/>
    <lineage>
        <taxon>Bacteria</taxon>
        <taxon>Bacillati</taxon>
        <taxon>Cyanobacteriota</taxon>
        <taxon>Cyanophyceae</taxon>
        <taxon>Coleofasciculales</taxon>
        <taxon>Coleofasciculaceae</taxon>
        <taxon>Limnofasciculus</taxon>
        <taxon>Limnofasciculus baicalensis</taxon>
    </lineage>
</organism>
<evidence type="ECO:0000256" key="4">
    <source>
        <dbReference type="ARBA" id="ARBA00022989"/>
    </source>
</evidence>
<feature type="transmembrane region" description="Helical" evidence="6">
    <location>
        <begin position="147"/>
        <end position="166"/>
    </location>
</feature>
<dbReference type="Proteomes" id="UP001204953">
    <property type="component" value="Unassembled WGS sequence"/>
</dbReference>
<dbReference type="GO" id="GO:0005886">
    <property type="term" value="C:plasma membrane"/>
    <property type="evidence" value="ECO:0007669"/>
    <property type="project" value="UniProtKB-SubCell"/>
</dbReference>
<gene>
    <name evidence="7" type="ORF">NJ959_06765</name>
</gene>
<name>A0AAE3KLY6_9CYAN</name>
<dbReference type="EMBL" id="JAMZMM010000042">
    <property type="protein sequence ID" value="MCP2728176.1"/>
    <property type="molecule type" value="Genomic_DNA"/>
</dbReference>
<dbReference type="AlphaFoldDB" id="A0AAE3KLY6"/>
<dbReference type="GO" id="GO:0022857">
    <property type="term" value="F:transmembrane transporter activity"/>
    <property type="evidence" value="ECO:0007669"/>
    <property type="project" value="InterPro"/>
</dbReference>
<feature type="transmembrane region" description="Helical" evidence="6">
    <location>
        <begin position="12"/>
        <end position="36"/>
    </location>
</feature>
<dbReference type="CDD" id="cd06173">
    <property type="entry name" value="MFS_MefA_like"/>
    <property type="match status" value="1"/>
</dbReference>
<feature type="transmembrane region" description="Helical" evidence="6">
    <location>
        <begin position="312"/>
        <end position="334"/>
    </location>
</feature>
<reference evidence="7" key="1">
    <citation type="submission" date="2022-06" db="EMBL/GenBank/DDBJ databases">
        <title>New cyanobacteria of genus Symplocastrum in benthos of Lake Baikal.</title>
        <authorList>
            <person name="Sorokovikova E."/>
            <person name="Tikhonova I."/>
            <person name="Krasnopeev A."/>
            <person name="Evseev P."/>
            <person name="Gladkikh A."/>
            <person name="Belykh O."/>
        </authorList>
    </citation>
    <scope>NUCLEOTIDE SEQUENCE</scope>
    <source>
        <strain evidence="7">BBK-W-15</strain>
    </source>
</reference>
<keyword evidence="2" id="KW-1003">Cell membrane</keyword>
<dbReference type="Gene3D" id="1.20.1250.20">
    <property type="entry name" value="MFS general substrate transporter like domains"/>
    <property type="match status" value="1"/>
</dbReference>
<feature type="transmembrane region" description="Helical" evidence="6">
    <location>
        <begin position="346"/>
        <end position="365"/>
    </location>
</feature>
<evidence type="ECO:0000313" key="8">
    <source>
        <dbReference type="Proteomes" id="UP001204953"/>
    </source>
</evidence>
<evidence type="ECO:0000256" key="2">
    <source>
        <dbReference type="ARBA" id="ARBA00022475"/>
    </source>
</evidence>
<accession>A0AAE3KLY6</accession>
<keyword evidence="4 6" id="KW-1133">Transmembrane helix</keyword>
<keyword evidence="5 6" id="KW-0472">Membrane</keyword>
<dbReference type="SUPFAM" id="SSF103473">
    <property type="entry name" value="MFS general substrate transporter"/>
    <property type="match status" value="1"/>
</dbReference>
<feature type="transmembrane region" description="Helical" evidence="6">
    <location>
        <begin position="224"/>
        <end position="247"/>
    </location>
</feature>